<keyword evidence="2 12" id="KW-0245">EGF-like domain</keyword>
<feature type="chain" id="PRO_5029462327" description="EGF-like domain-containing protein" evidence="13">
    <location>
        <begin position="19"/>
        <end position="422"/>
    </location>
</feature>
<dbReference type="FunFam" id="2.10.25.10:FF:000506">
    <property type="entry name" value="Adhesion G protein-coupled receptor E1"/>
    <property type="match status" value="1"/>
</dbReference>
<keyword evidence="9 12" id="KW-1015">Disulfide bond</keyword>
<dbReference type="SMART" id="SM00179">
    <property type="entry name" value="EGF_CA"/>
    <property type="match status" value="5"/>
</dbReference>
<evidence type="ECO:0000256" key="13">
    <source>
        <dbReference type="SAM" id="SignalP"/>
    </source>
</evidence>
<keyword evidence="3" id="KW-0254">Endocytosis</keyword>
<dbReference type="Pfam" id="PF14670">
    <property type="entry name" value="FXa_inhibition"/>
    <property type="match status" value="1"/>
</dbReference>
<gene>
    <name evidence="15" type="ORF">EB796_003756</name>
</gene>
<keyword evidence="5 13" id="KW-0732">Signal</keyword>
<accession>A0A7J7KJ97</accession>
<evidence type="ECO:0000256" key="10">
    <source>
        <dbReference type="ARBA" id="ARBA00023170"/>
    </source>
</evidence>
<dbReference type="GO" id="GO:0006897">
    <property type="term" value="P:endocytosis"/>
    <property type="evidence" value="ECO:0007669"/>
    <property type="project" value="UniProtKB-KW"/>
</dbReference>
<protein>
    <recommendedName>
        <fullName evidence="14">EGF-like domain-containing protein</fullName>
    </recommendedName>
</protein>
<comment type="caution">
    <text evidence="12">Lacks conserved residue(s) required for the propagation of feature annotation.</text>
</comment>
<evidence type="ECO:0000256" key="5">
    <source>
        <dbReference type="ARBA" id="ARBA00022729"/>
    </source>
</evidence>
<dbReference type="SMART" id="SM00181">
    <property type="entry name" value="EGF"/>
    <property type="match status" value="5"/>
</dbReference>
<dbReference type="FunFam" id="2.10.25.10:FF:000037">
    <property type="entry name" value="Signal peptide, CUB domain and EGF-like domain-containing 2"/>
    <property type="match status" value="1"/>
</dbReference>
<sequence>MLVLELTILFLAVLQLAAQDLRLNLNKQFRYKLKHAEENQQHSHFSILQHGTQKDLRRACSIPAVVSVNLTNIENKFIKFTLKFSSDLPNLWAVNIGSSANNVGSGSYREISTNHSAELQMYSRQLRIYSNTEAGYEMLSVNGAGNLVKVIDNYVNMAAMPATGQMLVGSGLCSVTISLGKDRCHRGHNCHPNAQCINTRKSFKCRCHAGYIGNGTACEDVNECSTNNGGCEHICVNEIGSRSCICRSGFHLLPDGVSCQDSQLCPPHNKCDLGNLFDNSTRCLKCQTGYNSKGNAQCELRNGECDHHCADADNGPQCTCSPGFRLAKDSRSCEDIDECQNDNSLCANHTCLNKLGGYQCVCHTGYQLDERTQLCSDIDECQYNDTCEQICVNTEGSYQCVCKEGYTLYGLTRCAGMYCNEY</sequence>
<dbReference type="InterPro" id="IPR018097">
    <property type="entry name" value="EGF_Ca-bd_CS"/>
</dbReference>
<comment type="subcellular location">
    <subcellularLocation>
        <location evidence="1">Membrane</location>
        <topology evidence="1">Single-pass type I membrane protein</topology>
    </subcellularLocation>
</comment>
<evidence type="ECO:0000256" key="12">
    <source>
        <dbReference type="PROSITE-ProRule" id="PRU00076"/>
    </source>
</evidence>
<dbReference type="GO" id="GO:0016020">
    <property type="term" value="C:membrane"/>
    <property type="evidence" value="ECO:0007669"/>
    <property type="project" value="UniProtKB-SubCell"/>
</dbReference>
<dbReference type="AlphaFoldDB" id="A0A7J7KJ97"/>
<keyword evidence="6" id="KW-0677">Repeat</keyword>
<dbReference type="CDD" id="cd00054">
    <property type="entry name" value="EGF_CA"/>
    <property type="match status" value="3"/>
</dbReference>
<dbReference type="InterPro" id="IPR000742">
    <property type="entry name" value="EGF"/>
</dbReference>
<feature type="signal peptide" evidence="13">
    <location>
        <begin position="1"/>
        <end position="18"/>
    </location>
</feature>
<dbReference type="PROSITE" id="PS50026">
    <property type="entry name" value="EGF_3"/>
    <property type="match status" value="3"/>
</dbReference>
<proteinExistence type="predicted"/>
<dbReference type="FunFam" id="2.10.25.10:FF:000240">
    <property type="entry name" value="Vitamin K-dependent protein S"/>
    <property type="match status" value="1"/>
</dbReference>
<dbReference type="InterPro" id="IPR000152">
    <property type="entry name" value="EGF-type_Asp/Asn_hydroxyl_site"/>
</dbReference>
<dbReference type="InterPro" id="IPR049883">
    <property type="entry name" value="NOTCH1_EGF-like"/>
</dbReference>
<dbReference type="FunFam" id="2.10.25.10:FF:000017">
    <property type="entry name" value="latent-transforming growth factor beta-binding protein 4 isoform X1"/>
    <property type="match status" value="1"/>
</dbReference>
<dbReference type="Pfam" id="PF07645">
    <property type="entry name" value="EGF_CA"/>
    <property type="match status" value="2"/>
</dbReference>
<dbReference type="Pfam" id="PF12947">
    <property type="entry name" value="EGF_3"/>
    <property type="match status" value="1"/>
</dbReference>
<feature type="domain" description="EGF-like" evidence="14">
    <location>
        <begin position="377"/>
        <end position="415"/>
    </location>
</feature>
<dbReference type="SUPFAM" id="SSF57196">
    <property type="entry name" value="EGF/Laminin"/>
    <property type="match status" value="5"/>
</dbReference>
<feature type="domain" description="EGF-like" evidence="14">
    <location>
        <begin position="180"/>
        <end position="219"/>
    </location>
</feature>
<feature type="disulfide bond" evidence="12">
    <location>
        <begin position="381"/>
        <end position="391"/>
    </location>
</feature>
<dbReference type="InterPro" id="IPR052235">
    <property type="entry name" value="Nephronectin_domain"/>
</dbReference>
<comment type="caution">
    <text evidence="15">The sequence shown here is derived from an EMBL/GenBank/DDBJ whole genome shotgun (WGS) entry which is preliminary data.</text>
</comment>
<evidence type="ECO:0000256" key="6">
    <source>
        <dbReference type="ARBA" id="ARBA00022737"/>
    </source>
</evidence>
<evidence type="ECO:0000256" key="1">
    <source>
        <dbReference type="ARBA" id="ARBA00004479"/>
    </source>
</evidence>
<dbReference type="PANTHER" id="PTHR24050">
    <property type="entry name" value="PA14 DOMAIN-CONTAINING PROTEIN"/>
    <property type="match status" value="1"/>
</dbReference>
<feature type="domain" description="EGF-like" evidence="14">
    <location>
        <begin position="335"/>
        <end position="376"/>
    </location>
</feature>
<dbReference type="InterPro" id="IPR001881">
    <property type="entry name" value="EGF-like_Ca-bd_dom"/>
</dbReference>
<evidence type="ECO:0000256" key="3">
    <source>
        <dbReference type="ARBA" id="ARBA00022583"/>
    </source>
</evidence>
<dbReference type="FunFam" id="2.10.25.10:FF:000009">
    <property type="entry name" value="Low-density lipoprotein receptor isoform 1"/>
    <property type="match status" value="1"/>
</dbReference>
<dbReference type="EMBL" id="VXIV02000494">
    <property type="protein sequence ID" value="KAF6037954.1"/>
    <property type="molecule type" value="Genomic_DNA"/>
</dbReference>
<evidence type="ECO:0000313" key="15">
    <source>
        <dbReference type="EMBL" id="KAF6037954.1"/>
    </source>
</evidence>
<dbReference type="PROSITE" id="PS01187">
    <property type="entry name" value="EGF_CA"/>
    <property type="match status" value="1"/>
</dbReference>
<evidence type="ECO:0000259" key="14">
    <source>
        <dbReference type="PROSITE" id="PS50026"/>
    </source>
</evidence>
<keyword evidence="8" id="KW-0472">Membrane</keyword>
<evidence type="ECO:0000313" key="16">
    <source>
        <dbReference type="Proteomes" id="UP000593567"/>
    </source>
</evidence>
<dbReference type="GO" id="GO:0005509">
    <property type="term" value="F:calcium ion binding"/>
    <property type="evidence" value="ECO:0007669"/>
    <property type="project" value="InterPro"/>
</dbReference>
<evidence type="ECO:0000256" key="2">
    <source>
        <dbReference type="ARBA" id="ARBA00022536"/>
    </source>
</evidence>
<name>A0A7J7KJ97_BUGNE</name>
<dbReference type="Gene3D" id="2.10.25.10">
    <property type="entry name" value="Laminin"/>
    <property type="match status" value="5"/>
</dbReference>
<evidence type="ECO:0000256" key="8">
    <source>
        <dbReference type="ARBA" id="ARBA00023136"/>
    </source>
</evidence>
<evidence type="ECO:0000256" key="11">
    <source>
        <dbReference type="ARBA" id="ARBA00023180"/>
    </source>
</evidence>
<dbReference type="PROSITE" id="PS01186">
    <property type="entry name" value="EGF_2"/>
    <property type="match status" value="4"/>
</dbReference>
<keyword evidence="4" id="KW-0812">Transmembrane</keyword>
<dbReference type="PANTHER" id="PTHR24050:SF25">
    <property type="entry name" value="COMPLEMENT COMPONENT C1Q RECEPTOR"/>
    <property type="match status" value="1"/>
</dbReference>
<evidence type="ECO:0000256" key="7">
    <source>
        <dbReference type="ARBA" id="ARBA00022989"/>
    </source>
</evidence>
<dbReference type="GO" id="GO:0005576">
    <property type="term" value="C:extracellular region"/>
    <property type="evidence" value="ECO:0007669"/>
    <property type="project" value="UniProtKB-SubCell"/>
</dbReference>
<dbReference type="PROSITE" id="PS00010">
    <property type="entry name" value="ASX_HYDROXYL"/>
    <property type="match status" value="3"/>
</dbReference>
<evidence type="ECO:0000256" key="9">
    <source>
        <dbReference type="ARBA" id="ARBA00023157"/>
    </source>
</evidence>
<dbReference type="OrthoDB" id="6286622at2759"/>
<dbReference type="InterPro" id="IPR024731">
    <property type="entry name" value="NELL2-like_EGF"/>
</dbReference>
<keyword evidence="16" id="KW-1185">Reference proteome</keyword>
<evidence type="ECO:0000256" key="4">
    <source>
        <dbReference type="ARBA" id="ARBA00022692"/>
    </source>
</evidence>
<dbReference type="Proteomes" id="UP000593567">
    <property type="component" value="Unassembled WGS sequence"/>
</dbReference>
<keyword evidence="10" id="KW-0675">Receptor</keyword>
<reference evidence="15" key="1">
    <citation type="submission" date="2020-06" db="EMBL/GenBank/DDBJ databases">
        <title>Draft genome of Bugula neritina, a colonial animal packing powerful symbionts and potential medicines.</title>
        <authorList>
            <person name="Rayko M."/>
        </authorList>
    </citation>
    <scope>NUCLEOTIDE SEQUENCE [LARGE SCALE GENOMIC DNA]</scope>
    <source>
        <strain evidence="15">Kwan_BN1</strain>
    </source>
</reference>
<keyword evidence="11" id="KW-0325">Glycoprotein</keyword>
<keyword evidence="7" id="KW-1133">Transmembrane helix</keyword>
<organism evidence="15 16">
    <name type="scientific">Bugula neritina</name>
    <name type="common">Brown bryozoan</name>
    <name type="synonym">Sertularia neritina</name>
    <dbReference type="NCBI Taxonomy" id="10212"/>
    <lineage>
        <taxon>Eukaryota</taxon>
        <taxon>Metazoa</taxon>
        <taxon>Spiralia</taxon>
        <taxon>Lophotrochozoa</taxon>
        <taxon>Bryozoa</taxon>
        <taxon>Gymnolaemata</taxon>
        <taxon>Cheilostomatida</taxon>
        <taxon>Flustrina</taxon>
        <taxon>Buguloidea</taxon>
        <taxon>Bugulidae</taxon>
        <taxon>Bugula</taxon>
    </lineage>
</organism>